<evidence type="ECO:0000256" key="5">
    <source>
        <dbReference type="RuleBase" id="RU363094"/>
    </source>
</evidence>
<evidence type="ECO:0000313" key="7">
    <source>
        <dbReference type="EMBL" id="MBC8611657.1"/>
    </source>
</evidence>
<comment type="function">
    <text evidence="5">Acetylates the N-terminal alanine of ribosomal protein bS18.</text>
</comment>
<dbReference type="GO" id="GO:0005737">
    <property type="term" value="C:cytoplasm"/>
    <property type="evidence" value="ECO:0007669"/>
    <property type="project" value="UniProtKB-SubCell"/>
</dbReference>
<accession>A0A8J6PGN0</accession>
<dbReference type="RefSeq" id="WP_187536723.1">
    <property type="nucleotide sequence ID" value="NZ_JACRTL010000007.1"/>
</dbReference>
<keyword evidence="4" id="KW-0012">Acyltransferase</keyword>
<dbReference type="Gene3D" id="3.40.630.30">
    <property type="match status" value="1"/>
</dbReference>
<dbReference type="GO" id="GO:0008999">
    <property type="term" value="F:protein-N-terminal-alanine acetyltransferase activity"/>
    <property type="evidence" value="ECO:0007669"/>
    <property type="project" value="UniProtKB-EC"/>
</dbReference>
<dbReference type="PANTHER" id="PTHR43420:SF44">
    <property type="entry name" value="ACETYLTRANSFERASE YPEA"/>
    <property type="match status" value="1"/>
</dbReference>
<keyword evidence="3" id="KW-0808">Transferase</keyword>
<proteinExistence type="inferred from homology"/>
<dbReference type="EMBL" id="JACRTL010000007">
    <property type="protein sequence ID" value="MBC8611657.1"/>
    <property type="molecule type" value="Genomic_DNA"/>
</dbReference>
<organism evidence="7 8">
    <name type="scientific">Massiliimalia timonensis</name>
    <dbReference type="NCBI Taxonomy" id="1987501"/>
    <lineage>
        <taxon>Bacteria</taxon>
        <taxon>Bacillati</taxon>
        <taxon>Bacillota</taxon>
        <taxon>Clostridia</taxon>
        <taxon>Eubacteriales</taxon>
        <taxon>Oscillospiraceae</taxon>
        <taxon>Massiliimalia</taxon>
    </lineage>
</organism>
<dbReference type="Proteomes" id="UP000632659">
    <property type="component" value="Unassembled WGS sequence"/>
</dbReference>
<dbReference type="InterPro" id="IPR016181">
    <property type="entry name" value="Acyl_CoA_acyltransferase"/>
</dbReference>
<keyword evidence="8" id="KW-1185">Reference proteome</keyword>
<evidence type="ECO:0000259" key="6">
    <source>
        <dbReference type="PROSITE" id="PS51186"/>
    </source>
</evidence>
<evidence type="ECO:0000256" key="2">
    <source>
        <dbReference type="ARBA" id="ARBA00022490"/>
    </source>
</evidence>
<evidence type="ECO:0000256" key="4">
    <source>
        <dbReference type="ARBA" id="ARBA00023315"/>
    </source>
</evidence>
<comment type="subcellular location">
    <subcellularLocation>
        <location evidence="5">Cytoplasm</location>
    </subcellularLocation>
</comment>
<name>A0A8J6PGN0_9FIRM</name>
<dbReference type="PANTHER" id="PTHR43420">
    <property type="entry name" value="ACETYLTRANSFERASE"/>
    <property type="match status" value="1"/>
</dbReference>
<dbReference type="CDD" id="cd04301">
    <property type="entry name" value="NAT_SF"/>
    <property type="match status" value="1"/>
</dbReference>
<comment type="caution">
    <text evidence="7">The sequence shown here is derived from an EMBL/GenBank/DDBJ whole genome shotgun (WGS) entry which is preliminary data.</text>
</comment>
<dbReference type="GO" id="GO:0005840">
    <property type="term" value="C:ribosome"/>
    <property type="evidence" value="ECO:0007669"/>
    <property type="project" value="UniProtKB-KW"/>
</dbReference>
<dbReference type="Pfam" id="PF00583">
    <property type="entry name" value="Acetyltransf_1"/>
    <property type="match status" value="1"/>
</dbReference>
<keyword evidence="7" id="KW-0689">Ribosomal protein</keyword>
<comment type="similarity">
    <text evidence="1 5">Belongs to the acetyltransferase family. RimI subfamily.</text>
</comment>
<keyword evidence="7" id="KW-0687">Ribonucleoprotein</keyword>
<dbReference type="InterPro" id="IPR006464">
    <property type="entry name" value="AcTrfase_RimI/Ard1"/>
</dbReference>
<evidence type="ECO:0000256" key="1">
    <source>
        <dbReference type="ARBA" id="ARBA00005395"/>
    </source>
</evidence>
<protein>
    <recommendedName>
        <fullName evidence="5">[Ribosomal protein bS18]-alanine N-acetyltransferase</fullName>
        <ecNumber evidence="5">2.3.1.266</ecNumber>
    </recommendedName>
</protein>
<sequence>MASSVHIIPMSSEQAEAVYALSCECFSTPWSFQSIAGEIKNPHALTLVALREGKVVGYLNVHHVLDEGDVNLIAVRESARREGIATMLMKALFERAENAGISSYMLEVRVSNQAAVSFYTRMGFLEVGLRKGYYQKPEEDALLMKKEL</sequence>
<dbReference type="NCBIfam" id="TIGR01575">
    <property type="entry name" value="rimI"/>
    <property type="match status" value="1"/>
</dbReference>
<dbReference type="SUPFAM" id="SSF55729">
    <property type="entry name" value="Acyl-CoA N-acyltransferases (Nat)"/>
    <property type="match status" value="1"/>
</dbReference>
<dbReference type="AlphaFoldDB" id="A0A8J6PGN0"/>
<dbReference type="EC" id="2.3.1.266" evidence="5"/>
<evidence type="ECO:0000313" key="8">
    <source>
        <dbReference type="Proteomes" id="UP000632659"/>
    </source>
</evidence>
<reference evidence="7" key="1">
    <citation type="submission" date="2020-08" db="EMBL/GenBank/DDBJ databases">
        <title>Genome public.</title>
        <authorList>
            <person name="Liu C."/>
            <person name="Sun Q."/>
        </authorList>
    </citation>
    <scope>NUCLEOTIDE SEQUENCE</scope>
    <source>
        <strain evidence="7">NSJ-15</strain>
    </source>
</reference>
<feature type="domain" description="N-acetyltransferase" evidence="6">
    <location>
        <begin position="5"/>
        <end position="148"/>
    </location>
</feature>
<comment type="catalytic activity">
    <reaction evidence="5">
        <text>N-terminal L-alanyl-[ribosomal protein bS18] + acetyl-CoA = N-terminal N(alpha)-acetyl-L-alanyl-[ribosomal protein bS18] + CoA + H(+)</text>
        <dbReference type="Rhea" id="RHEA:43756"/>
        <dbReference type="Rhea" id="RHEA-COMP:10676"/>
        <dbReference type="Rhea" id="RHEA-COMP:10677"/>
        <dbReference type="ChEBI" id="CHEBI:15378"/>
        <dbReference type="ChEBI" id="CHEBI:57287"/>
        <dbReference type="ChEBI" id="CHEBI:57288"/>
        <dbReference type="ChEBI" id="CHEBI:64718"/>
        <dbReference type="ChEBI" id="CHEBI:83683"/>
        <dbReference type="EC" id="2.3.1.266"/>
    </reaction>
</comment>
<dbReference type="InterPro" id="IPR050680">
    <property type="entry name" value="YpeA/RimI_acetyltransf"/>
</dbReference>
<dbReference type="InterPro" id="IPR000182">
    <property type="entry name" value="GNAT_dom"/>
</dbReference>
<dbReference type="PROSITE" id="PS51186">
    <property type="entry name" value="GNAT"/>
    <property type="match status" value="1"/>
</dbReference>
<gene>
    <name evidence="7" type="primary">rimI</name>
    <name evidence="7" type="ORF">H8702_11205</name>
</gene>
<evidence type="ECO:0000256" key="3">
    <source>
        <dbReference type="ARBA" id="ARBA00022679"/>
    </source>
</evidence>
<keyword evidence="2 5" id="KW-0963">Cytoplasm</keyword>